<gene>
    <name evidence="10" type="ORF">Tdes44962_MAKER08357</name>
</gene>
<evidence type="ECO:0000256" key="2">
    <source>
        <dbReference type="ARBA" id="ARBA00022448"/>
    </source>
</evidence>
<evidence type="ECO:0000313" key="11">
    <source>
        <dbReference type="Proteomes" id="UP001138500"/>
    </source>
</evidence>
<dbReference type="OrthoDB" id="3900342at2759"/>
<dbReference type="GO" id="GO:0016020">
    <property type="term" value="C:membrane"/>
    <property type="evidence" value="ECO:0007669"/>
    <property type="project" value="UniProtKB-SubCell"/>
</dbReference>
<reference evidence="10 11" key="2">
    <citation type="journal article" date="2021" name="Curr. Genet.">
        <title>Genetic response to nitrogen starvation in the aggressive Eucalyptus foliar pathogen Teratosphaeria destructans.</title>
        <authorList>
            <person name="Havenga M."/>
            <person name="Wingfield B.D."/>
            <person name="Wingfield M.J."/>
            <person name="Dreyer L.L."/>
            <person name="Roets F."/>
            <person name="Aylward J."/>
        </authorList>
    </citation>
    <scope>NUCLEOTIDE SEQUENCE [LARGE SCALE GENOMIC DNA]</scope>
    <source>
        <strain evidence="10">CMW44962</strain>
    </source>
</reference>
<dbReference type="PROSITE" id="PS00218">
    <property type="entry name" value="AMINO_ACID_PERMEASE_1"/>
    <property type="match status" value="1"/>
</dbReference>
<organism evidence="10 11">
    <name type="scientific">Teratosphaeria destructans</name>
    <dbReference type="NCBI Taxonomy" id="418781"/>
    <lineage>
        <taxon>Eukaryota</taxon>
        <taxon>Fungi</taxon>
        <taxon>Dikarya</taxon>
        <taxon>Ascomycota</taxon>
        <taxon>Pezizomycotina</taxon>
        <taxon>Dothideomycetes</taxon>
        <taxon>Dothideomycetidae</taxon>
        <taxon>Mycosphaerellales</taxon>
        <taxon>Teratosphaeriaceae</taxon>
        <taxon>Teratosphaeria</taxon>
    </lineage>
</organism>
<dbReference type="InterPro" id="IPR050524">
    <property type="entry name" value="APC_YAT"/>
</dbReference>
<evidence type="ECO:0000256" key="6">
    <source>
        <dbReference type="ARBA" id="ARBA00023136"/>
    </source>
</evidence>
<reference evidence="10 11" key="1">
    <citation type="journal article" date="2018" name="IMA Fungus">
        <title>IMA Genome-F 10: Nine draft genome sequences of Claviceps purpurea s.lat., including C. arundinis, C. humidiphila, and C. cf. spartinae, pseudomolecules for the pitch canker pathogen Fusarium circinatum, draft genome of Davidsoniella eucalypti, Grosmannia galeiformis, Quambalaria eucalypti, and Teratosphaeria destructans.</title>
        <authorList>
            <person name="Wingfield B.D."/>
            <person name="Liu M."/>
            <person name="Nguyen H.D."/>
            <person name="Lane F.A."/>
            <person name="Morgan S.W."/>
            <person name="De Vos L."/>
            <person name="Wilken P.M."/>
            <person name="Duong T.A."/>
            <person name="Aylward J."/>
            <person name="Coetzee M.P."/>
            <person name="Dadej K."/>
            <person name="De Beer Z.W."/>
            <person name="Findlay W."/>
            <person name="Havenga M."/>
            <person name="Kolarik M."/>
            <person name="Menzies J.G."/>
            <person name="Naidoo K."/>
            <person name="Pochopski O."/>
            <person name="Shoukouhi P."/>
            <person name="Santana Q.C."/>
            <person name="Seifert K.A."/>
            <person name="Soal N."/>
            <person name="Steenkamp E.T."/>
            <person name="Tatham C.T."/>
            <person name="van der Nest M.A."/>
            <person name="Wingfield M.J."/>
        </authorList>
    </citation>
    <scope>NUCLEOTIDE SEQUENCE [LARGE SCALE GENOMIC DNA]</scope>
    <source>
        <strain evidence="10">CMW44962</strain>
    </source>
</reference>
<dbReference type="AlphaFoldDB" id="A0A9W7W529"/>
<evidence type="ECO:0000313" key="10">
    <source>
        <dbReference type="EMBL" id="KAH9837433.1"/>
    </source>
</evidence>
<feature type="transmembrane region" description="Helical" evidence="8">
    <location>
        <begin position="450"/>
        <end position="473"/>
    </location>
</feature>
<proteinExistence type="predicted"/>
<dbReference type="Pfam" id="PF00324">
    <property type="entry name" value="AA_permease"/>
    <property type="match status" value="1"/>
</dbReference>
<dbReference type="Proteomes" id="UP001138500">
    <property type="component" value="Unassembled WGS sequence"/>
</dbReference>
<feature type="transmembrane region" description="Helical" evidence="8">
    <location>
        <begin position="199"/>
        <end position="220"/>
    </location>
</feature>
<dbReference type="PIRSF" id="PIRSF006060">
    <property type="entry name" value="AA_transporter"/>
    <property type="match status" value="1"/>
</dbReference>
<keyword evidence="3 8" id="KW-0812">Transmembrane</keyword>
<feature type="transmembrane region" description="Helical" evidence="8">
    <location>
        <begin position="280"/>
        <end position="300"/>
    </location>
</feature>
<feature type="transmembrane region" description="Helical" evidence="8">
    <location>
        <begin position="531"/>
        <end position="551"/>
    </location>
</feature>
<evidence type="ECO:0000256" key="5">
    <source>
        <dbReference type="ARBA" id="ARBA00022989"/>
    </source>
</evidence>
<protein>
    <submittedName>
        <fullName evidence="10">Amino acid permease</fullName>
    </submittedName>
</protein>
<feature type="transmembrane region" description="Helical" evidence="8">
    <location>
        <begin position="115"/>
        <end position="136"/>
    </location>
</feature>
<comment type="caution">
    <text evidence="10">The sequence shown here is derived from an EMBL/GenBank/DDBJ whole genome shotgun (WGS) entry which is preliminary data.</text>
</comment>
<dbReference type="PANTHER" id="PTHR43341">
    <property type="entry name" value="AMINO ACID PERMEASE"/>
    <property type="match status" value="1"/>
</dbReference>
<feature type="transmembrane region" description="Helical" evidence="8">
    <location>
        <begin position="421"/>
        <end position="438"/>
    </location>
</feature>
<feature type="region of interest" description="Disordered" evidence="7">
    <location>
        <begin position="39"/>
        <end position="75"/>
    </location>
</feature>
<feature type="domain" description="Amino acid permease/ SLC12A" evidence="9">
    <location>
        <begin position="88"/>
        <end position="555"/>
    </location>
</feature>
<dbReference type="GO" id="GO:0015171">
    <property type="term" value="F:amino acid transmembrane transporter activity"/>
    <property type="evidence" value="ECO:0007669"/>
    <property type="project" value="TreeGrafter"/>
</dbReference>
<dbReference type="PANTHER" id="PTHR43341:SF9">
    <property type="entry name" value="DICARBOXYLIC AMINO ACID PERMEASE"/>
    <property type="match status" value="1"/>
</dbReference>
<name>A0A9W7W529_9PEZI</name>
<feature type="transmembrane region" description="Helical" evidence="8">
    <location>
        <begin position="321"/>
        <end position="341"/>
    </location>
</feature>
<evidence type="ECO:0000256" key="7">
    <source>
        <dbReference type="SAM" id="MobiDB-lite"/>
    </source>
</evidence>
<dbReference type="EMBL" id="RIBY02000780">
    <property type="protein sequence ID" value="KAH9837433.1"/>
    <property type="molecule type" value="Genomic_DNA"/>
</dbReference>
<keyword evidence="4" id="KW-0029">Amino-acid transport</keyword>
<keyword evidence="11" id="KW-1185">Reference proteome</keyword>
<keyword evidence="2" id="KW-0813">Transport</keyword>
<feature type="transmembrane region" description="Helical" evidence="8">
    <location>
        <begin position="493"/>
        <end position="511"/>
    </location>
</feature>
<keyword evidence="6 8" id="KW-0472">Membrane</keyword>
<dbReference type="InterPro" id="IPR004841">
    <property type="entry name" value="AA-permease/SLC12A_dom"/>
</dbReference>
<sequence>MKRQHEICFIQIPFLALQHPASPPGAHLTMTLLDRDPEKHFSRSTEVDLPPEDGQYGSSSPPVAHAGTLSDPTDAEHSLERGLSARQVSMIAIGGAIGTGLIIGTGSALAKAGPASILISYSIVGLIVFVVMCALGEMATWLPAAGGFAPYATRFVDPALGFSLGYTYWFKYLVVTPNQLTASALVIQYWCPPEKVNPGVFITIFLLTIIIINFLGIRFFGEIEFWLSSIKVLVIIGLILLCIILAAGGGPNHQATGFRYWKNPGAFAEYLDHGSLGRFLGLWSTMVTAVFAFMGTELVGVTVGEAQNPRRNIPRAIRLTFWRIAIFYILSVFLLGMLVPYNSKLLIFATKKSNNAAASPFVVAIKIAGIPVLPGFLNACILLFTFSASNSDLYIASRTLHGLALKGQAPAILAKTNKTGVPVYSLGLSSLFCCLAYMNVSSNSKVVFGYLVNLVSIFGLLTWISILVSHVYFVRARRAQNVPDSSLRYKSPFGLWGSVVALAFCIIIALTKNFSVFTHSKKYGDFDYKNFITGYLGIPLYLIMIAGYKIVKRTKGVDPHEADLWTGKDIIDADEQEWLAKEAADRASGNNGNVIYRHTLGYLF</sequence>
<dbReference type="Gene3D" id="1.20.1740.10">
    <property type="entry name" value="Amino acid/polyamine transporter I"/>
    <property type="match status" value="1"/>
</dbReference>
<evidence type="ECO:0000259" key="9">
    <source>
        <dbReference type="Pfam" id="PF00324"/>
    </source>
</evidence>
<evidence type="ECO:0000256" key="4">
    <source>
        <dbReference type="ARBA" id="ARBA00022970"/>
    </source>
</evidence>
<evidence type="ECO:0000256" key="1">
    <source>
        <dbReference type="ARBA" id="ARBA00004141"/>
    </source>
</evidence>
<keyword evidence="5 8" id="KW-1133">Transmembrane helix</keyword>
<comment type="subcellular location">
    <subcellularLocation>
        <location evidence="1">Membrane</location>
        <topology evidence="1">Multi-pass membrane protein</topology>
    </subcellularLocation>
</comment>
<evidence type="ECO:0000256" key="3">
    <source>
        <dbReference type="ARBA" id="ARBA00022692"/>
    </source>
</evidence>
<accession>A0A9W7W529</accession>
<feature type="transmembrane region" description="Helical" evidence="8">
    <location>
        <begin position="232"/>
        <end position="250"/>
    </location>
</feature>
<dbReference type="InterPro" id="IPR004840">
    <property type="entry name" value="Amino_acid_permease_CS"/>
</dbReference>
<feature type="transmembrane region" description="Helical" evidence="8">
    <location>
        <begin position="361"/>
        <end position="384"/>
    </location>
</feature>
<feature type="transmembrane region" description="Helical" evidence="8">
    <location>
        <begin position="88"/>
        <end position="109"/>
    </location>
</feature>
<evidence type="ECO:0000256" key="8">
    <source>
        <dbReference type="SAM" id="Phobius"/>
    </source>
</evidence>
<dbReference type="FunFam" id="1.20.1740.10:FF:000006">
    <property type="entry name" value="General amino acid permease"/>
    <property type="match status" value="1"/>
</dbReference>